<feature type="transmembrane region" description="Helical" evidence="1">
    <location>
        <begin position="71"/>
        <end position="89"/>
    </location>
</feature>
<keyword evidence="1" id="KW-1133">Transmembrane helix</keyword>
<dbReference type="Proteomes" id="UP000001360">
    <property type="component" value="Chromosome"/>
</dbReference>
<feature type="transmembrane region" description="Helical" evidence="1">
    <location>
        <begin position="95"/>
        <end position="117"/>
    </location>
</feature>
<dbReference type="KEGG" id="bln:Blon_1267"/>
<protein>
    <submittedName>
        <fullName evidence="2">Uncharacterized protein</fullName>
    </submittedName>
</protein>
<evidence type="ECO:0000313" key="2">
    <source>
        <dbReference type="EMBL" id="ACJ52355.1"/>
    </source>
</evidence>
<organism evidence="2 3">
    <name type="scientific">Bifidobacterium longum subsp. infantis (strain ATCC 15697 / DSM 20088 / JCM 1222 / NCTC 11817 / S12)</name>
    <dbReference type="NCBI Taxonomy" id="391904"/>
    <lineage>
        <taxon>Bacteria</taxon>
        <taxon>Bacillati</taxon>
        <taxon>Actinomycetota</taxon>
        <taxon>Actinomycetes</taxon>
        <taxon>Bifidobacteriales</taxon>
        <taxon>Bifidobacteriaceae</taxon>
        <taxon>Bifidobacterium</taxon>
    </lineage>
</organism>
<keyword evidence="1" id="KW-0472">Membrane</keyword>
<proteinExistence type="predicted"/>
<accession>B7GRC5</accession>
<sequence>MPVRGVRRGLLHRIHVHGLPSGRSHAAGRALTKLAAQAPPFKAGVNRGTHTRGMETYDTGRGTALESEFEHMADLVLVILCVAGGMLMWQTHGWLMAVSSIMFAAGGTLLAVHWCAVSMRRMGEDGR</sequence>
<dbReference type="EMBL" id="CP001095">
    <property type="protein sequence ID" value="ACJ52355.1"/>
    <property type="molecule type" value="Genomic_DNA"/>
</dbReference>
<keyword evidence="1" id="KW-0812">Transmembrane</keyword>
<evidence type="ECO:0000256" key="1">
    <source>
        <dbReference type="SAM" id="Phobius"/>
    </source>
</evidence>
<dbReference type="AlphaFoldDB" id="B7GRC5"/>
<reference evidence="2 3" key="1">
    <citation type="journal article" date="2008" name="Proc. Natl. Acad. Sci. U.S.A.">
        <title>The genome sequence of Bifidobacterium longum subsp. infantis reveals adaptations for milk utilization within the infant microbiome.</title>
        <authorList>
            <person name="Sela D.A."/>
            <person name="Chapman J."/>
            <person name="Adeuya A."/>
            <person name="Kim J.H."/>
            <person name="Chen F."/>
            <person name="Whitehead T.R."/>
            <person name="Lapidus A."/>
            <person name="Rokhsar D.S."/>
            <person name="Lebrilla C.B."/>
            <person name="German J.B."/>
            <person name="Price N.P."/>
            <person name="Richardson P.M."/>
            <person name="Mills D.A."/>
        </authorList>
    </citation>
    <scope>NUCLEOTIDE SEQUENCE [LARGE SCALE GENOMIC DNA]</scope>
    <source>
        <strain evidence="3">ATCC 15697 / DSM 20088 / JCM 1222 / NCTC 11817 / S12 [JGI]</strain>
    </source>
</reference>
<name>B7GRC5_BIFLS</name>
<gene>
    <name evidence="2" type="ordered locus">Blon_1267</name>
</gene>
<evidence type="ECO:0000313" key="3">
    <source>
        <dbReference type="Proteomes" id="UP000001360"/>
    </source>
</evidence>